<feature type="compositionally biased region" description="Pro residues" evidence="2">
    <location>
        <begin position="706"/>
        <end position="718"/>
    </location>
</feature>
<dbReference type="AlphaFoldDB" id="A0A072PP91"/>
<dbReference type="Proteomes" id="UP000027920">
    <property type="component" value="Unassembled WGS sequence"/>
</dbReference>
<dbReference type="OrthoDB" id="272077at2759"/>
<dbReference type="PANTHER" id="PTHR46430:SF3">
    <property type="entry name" value="ACTIVATOR OF C KINASE PROTEIN 1"/>
    <property type="match status" value="1"/>
</dbReference>
<feature type="compositionally biased region" description="Polar residues" evidence="2">
    <location>
        <begin position="1"/>
        <end position="18"/>
    </location>
</feature>
<keyword evidence="1" id="KW-0677">Repeat</keyword>
<organism evidence="3 4">
    <name type="scientific">Exophiala aquamarina CBS 119918</name>
    <dbReference type="NCBI Taxonomy" id="1182545"/>
    <lineage>
        <taxon>Eukaryota</taxon>
        <taxon>Fungi</taxon>
        <taxon>Dikarya</taxon>
        <taxon>Ascomycota</taxon>
        <taxon>Pezizomycotina</taxon>
        <taxon>Eurotiomycetes</taxon>
        <taxon>Chaetothyriomycetidae</taxon>
        <taxon>Chaetothyriales</taxon>
        <taxon>Herpotrichiellaceae</taxon>
        <taxon>Exophiala</taxon>
    </lineage>
</organism>
<reference evidence="3 4" key="1">
    <citation type="submission" date="2013-03" db="EMBL/GenBank/DDBJ databases">
        <title>The Genome Sequence of Exophiala aquamarina CBS 119918.</title>
        <authorList>
            <consortium name="The Broad Institute Genomics Platform"/>
            <person name="Cuomo C."/>
            <person name="de Hoog S."/>
            <person name="Gorbushina A."/>
            <person name="Walker B."/>
            <person name="Young S.K."/>
            <person name="Zeng Q."/>
            <person name="Gargeya S."/>
            <person name="Fitzgerald M."/>
            <person name="Haas B."/>
            <person name="Abouelleil A."/>
            <person name="Allen A.W."/>
            <person name="Alvarado L."/>
            <person name="Arachchi H.M."/>
            <person name="Berlin A.M."/>
            <person name="Chapman S.B."/>
            <person name="Gainer-Dewar J."/>
            <person name="Goldberg J."/>
            <person name="Griggs A."/>
            <person name="Gujja S."/>
            <person name="Hansen M."/>
            <person name="Howarth C."/>
            <person name="Imamovic A."/>
            <person name="Ireland A."/>
            <person name="Larimer J."/>
            <person name="McCowan C."/>
            <person name="Murphy C."/>
            <person name="Pearson M."/>
            <person name="Poon T.W."/>
            <person name="Priest M."/>
            <person name="Roberts A."/>
            <person name="Saif S."/>
            <person name="Shea T."/>
            <person name="Sisk P."/>
            <person name="Sykes S."/>
            <person name="Wortman J."/>
            <person name="Nusbaum C."/>
            <person name="Birren B."/>
        </authorList>
    </citation>
    <scope>NUCLEOTIDE SEQUENCE [LARGE SCALE GENOMIC DNA]</scope>
    <source>
        <strain evidence="3 4">CBS 119918</strain>
    </source>
</reference>
<dbReference type="EMBL" id="AMGV01000002">
    <property type="protein sequence ID" value="KEF61919.1"/>
    <property type="molecule type" value="Genomic_DNA"/>
</dbReference>
<evidence type="ECO:0000256" key="2">
    <source>
        <dbReference type="SAM" id="MobiDB-lite"/>
    </source>
</evidence>
<dbReference type="InterPro" id="IPR011990">
    <property type="entry name" value="TPR-like_helical_dom_sf"/>
</dbReference>
<feature type="compositionally biased region" description="Polar residues" evidence="2">
    <location>
        <begin position="721"/>
        <end position="735"/>
    </location>
</feature>
<feature type="compositionally biased region" description="Polar residues" evidence="2">
    <location>
        <begin position="134"/>
        <end position="145"/>
    </location>
</feature>
<dbReference type="SUPFAM" id="SSF81901">
    <property type="entry name" value="HCP-like"/>
    <property type="match status" value="1"/>
</dbReference>
<dbReference type="InterPro" id="IPR051726">
    <property type="entry name" value="Chitin_Synth_Reg"/>
</dbReference>
<feature type="compositionally biased region" description="Polar residues" evidence="2">
    <location>
        <begin position="481"/>
        <end position="496"/>
    </location>
</feature>
<dbReference type="HOGENOM" id="CLU_000288_126_0_1"/>
<gene>
    <name evidence="3" type="ORF">A1O9_03491</name>
</gene>
<accession>A0A072PP91</accession>
<proteinExistence type="predicted"/>
<name>A0A072PP91_9EURO</name>
<dbReference type="SMART" id="SM00671">
    <property type="entry name" value="SEL1"/>
    <property type="match status" value="7"/>
</dbReference>
<feature type="compositionally biased region" description="Polar residues" evidence="2">
    <location>
        <begin position="310"/>
        <end position="322"/>
    </location>
</feature>
<feature type="compositionally biased region" description="Polar residues" evidence="2">
    <location>
        <begin position="66"/>
        <end position="94"/>
    </location>
</feature>
<feature type="compositionally biased region" description="Polar residues" evidence="2">
    <location>
        <begin position="567"/>
        <end position="578"/>
    </location>
</feature>
<dbReference type="Pfam" id="PF08238">
    <property type="entry name" value="Sel1"/>
    <property type="match status" value="7"/>
</dbReference>
<dbReference type="STRING" id="1182545.A0A072PP91"/>
<dbReference type="Gene3D" id="1.25.40.10">
    <property type="entry name" value="Tetratricopeptide repeat domain"/>
    <property type="match status" value="2"/>
</dbReference>
<evidence type="ECO:0000313" key="4">
    <source>
        <dbReference type="Proteomes" id="UP000027920"/>
    </source>
</evidence>
<feature type="compositionally biased region" description="Pro residues" evidence="2">
    <location>
        <begin position="282"/>
        <end position="303"/>
    </location>
</feature>
<feature type="compositionally biased region" description="Basic and acidic residues" evidence="2">
    <location>
        <begin position="334"/>
        <end position="350"/>
    </location>
</feature>
<feature type="region of interest" description="Disordered" evidence="2">
    <location>
        <begin position="1"/>
        <end position="416"/>
    </location>
</feature>
<evidence type="ECO:0000313" key="3">
    <source>
        <dbReference type="EMBL" id="KEF61919.1"/>
    </source>
</evidence>
<sequence>MAGSYHRQQWQQGPTAAQTPYKPDRRNEQWQSQEQGQAQVGYNHEYQRFNEYPKSQNGYNAGHQPAQYQPQDQWEGQSHNQYSQAAPQQNYSSSRDVHASEFSHGQYEQGPPASRNYQYDERYRSNNGPGRPPLQQNGSSHSNGNGHAPRDQRSERSTPKHRPKPWDNPFGAFPPKQKPSDKDRHASLDNAMEDLNIGDRRYSGGLERPSTSHDQRGPASRKDPPRPSTSHDRRPNISTPPYQSQVPLPGRQSPEASRQYQEVRLQGVRASPPKQPMQQQLPPAPAPQSRGPPPQNRGPPPQSHPQSGQYNEMDSYGSQNGFDSKVDGYGPSRGYRDDYGLDEGYHRDHIPQSMAHQSPIDPRGRNNLQQAATFEELKPPPRAMTTGHVEQVGYRGAPPAGLSQTRSNEMPDFDAIPALPNEQVDELFGSSPRAHEQRAYQKPVYQIPGSYPDQGNGRIDQSDPQELVSPLAEFSFDLPPSINQRPMTPSRNETTMQDGYRSYQQGYQGAYDQRPGRNNGFDEFQHQHPHSQYPPRAASRNGMKPQLNIMPRPPPLPVTVPGYRSFSEGQNPRGQVNHVSPPDARSFDMGNPYDQEPQQNGRGPPEAAVHAPYNQNWNQSAPSQPFQQQQKQQYAEGTPARTTSQDNYTPGPPQPGYSKNAHPVPVRHYGTPAPISNNPDALPAHPEPVRQGTGSFNNSYALPGGPSGPQPGPPPPAPANRQGSAPVSNGRASPSTITLQEITSLREAYSRIPNDYAQGLKLAKKLVEAARVLSDEGGAADAKQTQKNRERYIFDAHKLVKKLVAANYTEAMFYLADCHGQGLLGLAVDPREAFNLYQSAAKLNHAQSAYRVAVCCELGQEDGGGTRRDPMKAVQWYKRAATLGDPPAMYKMGMILLKGHLNQQKSPREAVSWLKRAAERADKDNPHALHELGLLYESATPTDHIVKDERYSVQLFQQAAELGYKYSQFRLGSAYEYGLLGCPIDARQSIAWYTRAAAQGEHQSELALSGWYLTGSEPLLTQSDTEAFLWARKAASSGLAKAEYAMGYFFEVGIGTGVDVEEAKRWYYRAAGKFFLDCLFPCNVAVTNI</sequence>
<feature type="compositionally biased region" description="Low complexity" evidence="2">
    <location>
        <begin position="619"/>
        <end position="633"/>
    </location>
</feature>
<dbReference type="InterPro" id="IPR006597">
    <property type="entry name" value="Sel1-like"/>
</dbReference>
<evidence type="ECO:0000256" key="1">
    <source>
        <dbReference type="ARBA" id="ARBA00022737"/>
    </source>
</evidence>
<protein>
    <submittedName>
        <fullName evidence="3">Uncharacterized protein</fullName>
    </submittedName>
</protein>
<feature type="compositionally biased region" description="Basic and acidic residues" evidence="2">
    <location>
        <begin position="178"/>
        <end position="187"/>
    </location>
</feature>
<dbReference type="RefSeq" id="XP_013264509.1">
    <property type="nucleotide sequence ID" value="XM_013409055.1"/>
</dbReference>
<dbReference type="VEuPathDB" id="FungiDB:A1O9_03491"/>
<feature type="compositionally biased region" description="Polar residues" evidence="2">
    <location>
        <begin position="236"/>
        <end position="246"/>
    </location>
</feature>
<dbReference type="PANTHER" id="PTHR46430">
    <property type="entry name" value="PROTEIN SKT5-RELATED"/>
    <property type="match status" value="1"/>
</dbReference>
<dbReference type="GeneID" id="25278425"/>
<feature type="compositionally biased region" description="Basic and acidic residues" evidence="2">
    <location>
        <begin position="148"/>
        <end position="158"/>
    </location>
</feature>
<feature type="region of interest" description="Disordered" evidence="2">
    <location>
        <begin position="476"/>
        <end position="496"/>
    </location>
</feature>
<comment type="caution">
    <text evidence="3">The sequence shown here is derived from an EMBL/GenBank/DDBJ whole genome shotgun (WGS) entry which is preliminary data.</text>
</comment>
<feature type="compositionally biased region" description="Basic and acidic residues" evidence="2">
    <location>
        <begin position="210"/>
        <end position="235"/>
    </location>
</feature>
<feature type="region of interest" description="Disordered" evidence="2">
    <location>
        <begin position="509"/>
        <end position="735"/>
    </location>
</feature>
<keyword evidence="4" id="KW-1185">Reference proteome</keyword>
<feature type="compositionally biased region" description="Low complexity" evidence="2">
    <location>
        <begin position="29"/>
        <end position="39"/>
    </location>
</feature>